<comment type="similarity">
    <text evidence="1">Belongs to the cyclin family.</text>
</comment>
<dbReference type="Gene3D" id="1.10.472.10">
    <property type="entry name" value="Cyclin-like"/>
    <property type="match status" value="2"/>
</dbReference>
<keyword evidence="1" id="KW-0195">Cyclin</keyword>
<dbReference type="Pfam" id="PF02984">
    <property type="entry name" value="Cyclin_C"/>
    <property type="match status" value="1"/>
</dbReference>
<name>M8BGC9_AEGTA</name>
<feature type="domain" description="Cyclin-like" evidence="2">
    <location>
        <begin position="116"/>
        <end position="197"/>
    </location>
</feature>
<evidence type="ECO:0000256" key="1">
    <source>
        <dbReference type="RuleBase" id="RU000383"/>
    </source>
</evidence>
<evidence type="ECO:0000259" key="3">
    <source>
        <dbReference type="SMART" id="SM01332"/>
    </source>
</evidence>
<accession>M8BGC9</accession>
<dbReference type="PANTHER" id="PTHR10177">
    <property type="entry name" value="CYCLINS"/>
    <property type="match status" value="1"/>
</dbReference>
<feature type="domain" description="Cyclin-like" evidence="2">
    <location>
        <begin position="210"/>
        <end position="300"/>
    </location>
</feature>
<sequence>MKVERLLPDQRDSTNFYAMFREIAAAHISRTATGLTSPPAHVVPEMHAGPNLDGAALELEMSPQRRYELCADYDVEIAESLRRMEAVDAGERPCPDYLTKVQHGQMDNYKRALLVRWMYFFTRRYNLADGTLHRAAAYADRFLSAATELRLLGAVAVFVAAKYEDRYTTLKLNSGEVASYGLFTKDEVVAMETKVVAALDYSMGGPTARTFVDHFTRRGGEDPRDDIVKSLAHHLADPTFLDCRHLQFLPSTVAASAVFVARCTINQMRGFRWNDGVKELLACTRYAAEDLRACIAAMYDMHELETWPGYQHMRINYQRHYSLPDRLEMTQHIFLAD</sequence>
<reference evidence="4" key="1">
    <citation type="submission" date="2015-06" db="UniProtKB">
        <authorList>
            <consortium name="EnsemblPlants"/>
        </authorList>
    </citation>
    <scope>IDENTIFICATION</scope>
</reference>
<dbReference type="SMART" id="SM01332">
    <property type="entry name" value="Cyclin_C"/>
    <property type="match status" value="1"/>
</dbReference>
<dbReference type="InterPro" id="IPR039361">
    <property type="entry name" value="Cyclin"/>
</dbReference>
<feature type="domain" description="Cyclin C-terminal" evidence="3">
    <location>
        <begin position="206"/>
        <end position="335"/>
    </location>
</feature>
<dbReference type="EnsemblPlants" id="EMT21034">
    <property type="protein sequence ID" value="EMT21034"/>
    <property type="gene ID" value="F775_52414"/>
</dbReference>
<evidence type="ECO:0000259" key="2">
    <source>
        <dbReference type="SMART" id="SM00385"/>
    </source>
</evidence>
<dbReference type="InterPro" id="IPR004367">
    <property type="entry name" value="Cyclin_C-dom"/>
</dbReference>
<dbReference type="InterPro" id="IPR036915">
    <property type="entry name" value="Cyclin-like_sf"/>
</dbReference>
<dbReference type="InterPro" id="IPR006671">
    <property type="entry name" value="Cyclin_N"/>
</dbReference>
<dbReference type="ExpressionAtlas" id="M8BGC9">
    <property type="expression patterns" value="baseline"/>
</dbReference>
<dbReference type="Pfam" id="PF00134">
    <property type="entry name" value="Cyclin_N"/>
    <property type="match status" value="1"/>
</dbReference>
<evidence type="ECO:0000313" key="4">
    <source>
        <dbReference type="EnsemblPlants" id="EMT21034"/>
    </source>
</evidence>
<dbReference type="InterPro" id="IPR013763">
    <property type="entry name" value="Cyclin-like_dom"/>
</dbReference>
<dbReference type="AlphaFoldDB" id="M8BGC9"/>
<evidence type="ECO:0008006" key="5">
    <source>
        <dbReference type="Google" id="ProtNLM"/>
    </source>
</evidence>
<dbReference type="SUPFAM" id="SSF47954">
    <property type="entry name" value="Cyclin-like"/>
    <property type="match status" value="2"/>
</dbReference>
<organism evidence="4">
    <name type="scientific">Aegilops tauschii</name>
    <name type="common">Tausch's goatgrass</name>
    <name type="synonym">Aegilops squarrosa</name>
    <dbReference type="NCBI Taxonomy" id="37682"/>
    <lineage>
        <taxon>Eukaryota</taxon>
        <taxon>Viridiplantae</taxon>
        <taxon>Streptophyta</taxon>
        <taxon>Embryophyta</taxon>
        <taxon>Tracheophyta</taxon>
        <taxon>Spermatophyta</taxon>
        <taxon>Magnoliopsida</taxon>
        <taxon>Liliopsida</taxon>
        <taxon>Poales</taxon>
        <taxon>Poaceae</taxon>
        <taxon>BOP clade</taxon>
        <taxon>Pooideae</taxon>
        <taxon>Triticodae</taxon>
        <taxon>Triticeae</taxon>
        <taxon>Triticinae</taxon>
        <taxon>Aegilops</taxon>
    </lineage>
</organism>
<dbReference type="SMART" id="SM00385">
    <property type="entry name" value="CYCLIN"/>
    <property type="match status" value="2"/>
</dbReference>
<proteinExistence type="inferred from homology"/>
<protein>
    <recommendedName>
        <fullName evidence="5">Cyclin N-terminal domain-containing protein</fullName>
    </recommendedName>
</protein>